<dbReference type="Proteomes" id="UP000004310">
    <property type="component" value="Unassembled WGS sequence"/>
</dbReference>
<dbReference type="InterPro" id="IPR014756">
    <property type="entry name" value="Ig_E-set"/>
</dbReference>
<evidence type="ECO:0000256" key="2">
    <source>
        <dbReference type="ARBA" id="ARBA00005001"/>
    </source>
</evidence>
<evidence type="ECO:0000256" key="5">
    <source>
        <dbReference type="ARBA" id="ARBA00022764"/>
    </source>
</evidence>
<dbReference type="PIRSF" id="PIRSF006281">
    <property type="entry name" value="MdoG"/>
    <property type="match status" value="1"/>
</dbReference>
<dbReference type="GO" id="GO:0051274">
    <property type="term" value="P:beta-glucan biosynthetic process"/>
    <property type="evidence" value="ECO:0007669"/>
    <property type="project" value="TreeGrafter"/>
</dbReference>
<dbReference type="EMBL" id="AATP01000001">
    <property type="protein sequence ID" value="EAU43147.1"/>
    <property type="molecule type" value="Genomic_DNA"/>
</dbReference>
<gene>
    <name evidence="8" type="ORF">FP2506_09896</name>
</gene>
<comment type="pathway">
    <text evidence="2">Glycan metabolism; osmoregulated periplasmic glucan (OPG) biosynthesis.</text>
</comment>
<dbReference type="GO" id="GO:0003824">
    <property type="term" value="F:catalytic activity"/>
    <property type="evidence" value="ECO:0007669"/>
    <property type="project" value="InterPro"/>
</dbReference>
<name>Q0G5B7_9HYPH</name>
<dbReference type="SUPFAM" id="SSF74650">
    <property type="entry name" value="Galactose mutarotase-like"/>
    <property type="match status" value="1"/>
</dbReference>
<reference evidence="8 9" key="1">
    <citation type="journal article" date="2010" name="J. Bacteriol.">
        <title>Genome sequence of Fulvimarina pelagi HTCC2506T, a Mn(II)-oxidizing alphaproteobacterium possessing an aerobic anoxygenic photosynthetic gene cluster and Xanthorhodopsin.</title>
        <authorList>
            <person name="Kang I."/>
            <person name="Oh H.M."/>
            <person name="Lim S.I."/>
            <person name="Ferriera S."/>
            <person name="Giovannoni S.J."/>
            <person name="Cho J.C."/>
        </authorList>
    </citation>
    <scope>NUCLEOTIDE SEQUENCE [LARGE SCALE GENOMIC DNA]</scope>
    <source>
        <strain evidence="8 9">HTCC2506</strain>
    </source>
</reference>
<dbReference type="eggNOG" id="COG3131">
    <property type="taxonomic scope" value="Bacteria"/>
</dbReference>
<dbReference type="Gene3D" id="2.60.40.10">
    <property type="entry name" value="Immunoglobulins"/>
    <property type="match status" value="1"/>
</dbReference>
<evidence type="ECO:0000256" key="3">
    <source>
        <dbReference type="ARBA" id="ARBA00009284"/>
    </source>
</evidence>
<comment type="caution">
    <text evidence="8">The sequence shown here is derived from an EMBL/GenBank/DDBJ whole genome shotgun (WGS) entry which is preliminary data.</text>
</comment>
<feature type="signal peptide" evidence="6">
    <location>
        <begin position="1"/>
        <end position="43"/>
    </location>
</feature>
<accession>Q0G5B7</accession>
<sequence length="547" mass="61207">MLAATLQNRNPQANVLRPLLITRRRALAGGFAAILFPFSSSFAADGGEKPVSSGDSANAPEPLTFDRLSQKMAEKAQQPYAEPESALPEIVRDLTYDAHRAIAFRPDHALWRAEPVDFHLQAFYPGWVFDDTATVSIGRDGQYEPHIFQADDFEYRPPLNPAEFDDISFPGVAGFRIHAPLERPDYFDELVTFLGASYFRALGMGTRYGLSARGLAINTATDETEEFPRFTAFYIDAPKPGESSIRLMAELESPSVAGAYEFVIEPGPETVMTCRQRLYFRETVSRLGIAPLTSMFTFGENDGPDHDDFRPEVHDSDGLFIERANGEQFWRPLQNPQQLALSFIGETNPKSFGLLQRDRSFESYQDTESRYELRPSLLIEPIGEWGAGTVELVEIPTATETNDNIVAFWIPEQRAEAGSSMEFSYRMRWGLDVEPAQDRARVSSTLTGIGGNAADTDEEQTTRRMVVNFTGGPAADLPDDAEIEPEIEVTSAGRLLNSAVARLPGGGWRVSLELERIEERPVEMRVKLTMLRRSISETWMYQWTTEA</sequence>
<organism evidence="8 9">
    <name type="scientific">Fulvimarina pelagi HTCC2506</name>
    <dbReference type="NCBI Taxonomy" id="314231"/>
    <lineage>
        <taxon>Bacteria</taxon>
        <taxon>Pseudomonadati</taxon>
        <taxon>Pseudomonadota</taxon>
        <taxon>Alphaproteobacteria</taxon>
        <taxon>Hyphomicrobiales</taxon>
        <taxon>Aurantimonadaceae</taxon>
        <taxon>Fulvimarina</taxon>
    </lineage>
</organism>
<dbReference type="GO" id="GO:0030288">
    <property type="term" value="C:outer membrane-bounded periplasmic space"/>
    <property type="evidence" value="ECO:0007669"/>
    <property type="project" value="TreeGrafter"/>
</dbReference>
<dbReference type="Pfam" id="PF04349">
    <property type="entry name" value="MdoG"/>
    <property type="match status" value="1"/>
</dbReference>
<evidence type="ECO:0000313" key="8">
    <source>
        <dbReference type="EMBL" id="EAU43147.1"/>
    </source>
</evidence>
<keyword evidence="6" id="KW-0732">Signal</keyword>
<evidence type="ECO:0000313" key="9">
    <source>
        <dbReference type="Proteomes" id="UP000004310"/>
    </source>
</evidence>
<proteinExistence type="inferred from homology"/>
<dbReference type="InterPro" id="IPR013783">
    <property type="entry name" value="Ig-like_fold"/>
</dbReference>
<feature type="chain" id="PRO_5004172228" description="Glucans biosynthesis protein G" evidence="6">
    <location>
        <begin position="44"/>
        <end position="547"/>
    </location>
</feature>
<dbReference type="InterPro" id="IPR007444">
    <property type="entry name" value="Glucan_biosyn_MdoG_C"/>
</dbReference>
<dbReference type="PANTHER" id="PTHR30504">
    <property type="entry name" value="GLUCANS BIOSYNTHESIS PROTEIN"/>
    <property type="match status" value="1"/>
</dbReference>
<dbReference type="InterPro" id="IPR011013">
    <property type="entry name" value="Gal_mutarotase_sf_dom"/>
</dbReference>
<protein>
    <recommendedName>
        <fullName evidence="4">Glucans biosynthesis protein G</fullName>
    </recommendedName>
</protein>
<dbReference type="AlphaFoldDB" id="Q0G5B7"/>
<dbReference type="HOGENOM" id="CLU_023403_2_0_5"/>
<dbReference type="InterPro" id="IPR014718">
    <property type="entry name" value="GH-type_carb-bd"/>
</dbReference>
<dbReference type="GO" id="GO:0030246">
    <property type="term" value="F:carbohydrate binding"/>
    <property type="evidence" value="ECO:0007669"/>
    <property type="project" value="InterPro"/>
</dbReference>
<feature type="domain" description="Glucan biosynthesis periplasmic MdoG C-terminal" evidence="7">
    <location>
        <begin position="65"/>
        <end position="543"/>
    </location>
</feature>
<keyword evidence="5" id="KW-0574">Periplasm</keyword>
<evidence type="ECO:0000256" key="6">
    <source>
        <dbReference type="SAM" id="SignalP"/>
    </source>
</evidence>
<dbReference type="UniPathway" id="UPA00637"/>
<dbReference type="RefSeq" id="WP_007067121.1">
    <property type="nucleotide sequence ID" value="NZ_DS022272.1"/>
</dbReference>
<evidence type="ECO:0000259" key="7">
    <source>
        <dbReference type="Pfam" id="PF04349"/>
    </source>
</evidence>
<dbReference type="PANTHER" id="PTHR30504:SF4">
    <property type="entry name" value="GLUCANS BIOSYNTHESIS PROTEIN G"/>
    <property type="match status" value="1"/>
</dbReference>
<dbReference type="STRING" id="217511.GCA_001463845_00739"/>
<comment type="similarity">
    <text evidence="3">Belongs to the OpgD/OpgG family.</text>
</comment>
<dbReference type="Gene3D" id="2.70.98.10">
    <property type="match status" value="1"/>
</dbReference>
<evidence type="ECO:0000256" key="1">
    <source>
        <dbReference type="ARBA" id="ARBA00004418"/>
    </source>
</evidence>
<dbReference type="SUPFAM" id="SSF81296">
    <property type="entry name" value="E set domains"/>
    <property type="match status" value="1"/>
</dbReference>
<comment type="subcellular location">
    <subcellularLocation>
        <location evidence="1">Periplasm</location>
    </subcellularLocation>
</comment>
<evidence type="ECO:0000256" key="4">
    <source>
        <dbReference type="ARBA" id="ARBA00015376"/>
    </source>
</evidence>
<dbReference type="InterPro" id="IPR014438">
    <property type="entry name" value="Glucan_biosyn_MdoG/MdoD"/>
</dbReference>
<keyword evidence="9" id="KW-1185">Reference proteome</keyword>